<dbReference type="PANTHER" id="PTHR24092">
    <property type="entry name" value="PROBABLE PHOSPHOLIPID-TRANSPORTING ATPASE"/>
    <property type="match status" value="1"/>
</dbReference>
<feature type="region of interest" description="Disordered" evidence="16">
    <location>
        <begin position="420"/>
        <end position="446"/>
    </location>
</feature>
<keyword evidence="4 15" id="KW-0812">Transmembrane</keyword>
<evidence type="ECO:0000256" key="14">
    <source>
        <dbReference type="PIRSR" id="PIRSR606539-3"/>
    </source>
</evidence>
<keyword evidence="6 13" id="KW-0547">Nucleotide-binding</keyword>
<reference evidence="18 19" key="1">
    <citation type="submission" date="2018-08" db="EMBL/GenBank/DDBJ databases">
        <title>Aphanomyces genome sequencing and annotation.</title>
        <authorList>
            <person name="Minardi D."/>
            <person name="Oidtmann B."/>
            <person name="Van Der Giezen M."/>
            <person name="Studholme D.J."/>
        </authorList>
    </citation>
    <scope>NUCLEOTIDE SEQUENCE [LARGE SCALE GENOMIC DNA]</scope>
    <source>
        <strain evidence="18 19">SA</strain>
    </source>
</reference>
<dbReference type="InterPro" id="IPR036412">
    <property type="entry name" value="HAD-like_sf"/>
</dbReference>
<feature type="non-terminal residue" evidence="18">
    <location>
        <position position="1"/>
    </location>
</feature>
<evidence type="ECO:0000256" key="1">
    <source>
        <dbReference type="ARBA" id="ARBA00004127"/>
    </source>
</evidence>
<dbReference type="NCBIfam" id="TIGR01494">
    <property type="entry name" value="ATPase_P-type"/>
    <property type="match status" value="1"/>
</dbReference>
<keyword evidence="7 13" id="KW-0067">ATP-binding</keyword>
<evidence type="ECO:0000256" key="12">
    <source>
        <dbReference type="ARBA" id="ARBA00034036"/>
    </source>
</evidence>
<evidence type="ECO:0000256" key="7">
    <source>
        <dbReference type="ARBA" id="ARBA00022840"/>
    </source>
</evidence>
<dbReference type="InterPro" id="IPR032630">
    <property type="entry name" value="P_typ_ATPase_c"/>
</dbReference>
<dbReference type="AlphaFoldDB" id="A0A397C9V0"/>
<dbReference type="PRINTS" id="PR00119">
    <property type="entry name" value="CATATPASE"/>
</dbReference>
<keyword evidence="5 14" id="KW-0479">Metal-binding</keyword>
<evidence type="ECO:0000256" key="16">
    <source>
        <dbReference type="SAM" id="MobiDB-lite"/>
    </source>
</evidence>
<keyword evidence="11 15" id="KW-0472">Membrane</keyword>
<feature type="binding site" evidence="14">
    <location>
        <position position="193"/>
    </location>
    <ligand>
        <name>Mg(2+)</name>
        <dbReference type="ChEBI" id="CHEBI:18420"/>
    </ligand>
</feature>
<dbReference type="FunFam" id="3.40.50.1000:FF:000014">
    <property type="entry name" value="Phospholipid-transporting ATPase"/>
    <property type="match status" value="1"/>
</dbReference>
<feature type="binding site" evidence="14">
    <location>
        <position position="197"/>
    </location>
    <ligand>
        <name>Mg(2+)</name>
        <dbReference type="ChEBI" id="CHEBI:18420"/>
    </ligand>
</feature>
<keyword evidence="3" id="KW-0813">Transport</keyword>
<dbReference type="GO" id="GO:0005886">
    <property type="term" value="C:plasma membrane"/>
    <property type="evidence" value="ECO:0007669"/>
    <property type="project" value="TreeGrafter"/>
</dbReference>
<dbReference type="GO" id="GO:0045332">
    <property type="term" value="P:phospholipid translocation"/>
    <property type="evidence" value="ECO:0007669"/>
    <property type="project" value="TreeGrafter"/>
</dbReference>
<evidence type="ECO:0000256" key="10">
    <source>
        <dbReference type="ARBA" id="ARBA00022989"/>
    </source>
</evidence>
<evidence type="ECO:0000259" key="17">
    <source>
        <dbReference type="Pfam" id="PF16212"/>
    </source>
</evidence>
<dbReference type="InterPro" id="IPR001757">
    <property type="entry name" value="P_typ_ATPase"/>
</dbReference>
<dbReference type="Pfam" id="PF16212">
    <property type="entry name" value="PhoLip_ATPase_C"/>
    <property type="match status" value="1"/>
</dbReference>
<comment type="caution">
    <text evidence="15">Lacks conserved residue(s) required for the propagation of feature annotation.</text>
</comment>
<comment type="cofactor">
    <cofactor evidence="14">
        <name>Mg(2+)</name>
        <dbReference type="ChEBI" id="CHEBI:18420"/>
    </cofactor>
</comment>
<dbReference type="GO" id="GO:0005524">
    <property type="term" value="F:ATP binding"/>
    <property type="evidence" value="ECO:0007669"/>
    <property type="project" value="UniProtKB-UniRule"/>
</dbReference>
<comment type="caution">
    <text evidence="18">The sequence shown here is derived from an EMBL/GenBank/DDBJ whole genome shotgun (WGS) entry which is preliminary data.</text>
</comment>
<feature type="binding site" evidence="13">
    <location>
        <position position="172"/>
    </location>
    <ligand>
        <name>ATP</name>
        <dbReference type="ChEBI" id="CHEBI:30616"/>
    </ligand>
</feature>
<evidence type="ECO:0000256" key="13">
    <source>
        <dbReference type="PIRSR" id="PIRSR606539-2"/>
    </source>
</evidence>
<feature type="transmembrane region" description="Helical" evidence="15">
    <location>
        <begin position="290"/>
        <end position="311"/>
    </location>
</feature>
<feature type="transmembrane region" description="Helical" evidence="15">
    <location>
        <begin position="250"/>
        <end position="270"/>
    </location>
</feature>
<name>A0A397C9V0_APHAT</name>
<evidence type="ECO:0000256" key="2">
    <source>
        <dbReference type="ARBA" id="ARBA00008109"/>
    </source>
</evidence>
<dbReference type="PANTHER" id="PTHR24092:SF180">
    <property type="entry name" value="PHOSPHOLIPID-TRANSPORTING ATPASE DNF1-RELATED"/>
    <property type="match status" value="1"/>
</dbReference>
<evidence type="ECO:0000313" key="18">
    <source>
        <dbReference type="EMBL" id="RHY42310.1"/>
    </source>
</evidence>
<dbReference type="Gene3D" id="3.40.50.1000">
    <property type="entry name" value="HAD superfamily/HAD-like"/>
    <property type="match status" value="1"/>
</dbReference>
<evidence type="ECO:0000256" key="15">
    <source>
        <dbReference type="RuleBase" id="RU362033"/>
    </source>
</evidence>
<feature type="binding site" evidence="13">
    <location>
        <position position="197"/>
    </location>
    <ligand>
        <name>ATP</name>
        <dbReference type="ChEBI" id="CHEBI:30616"/>
    </ligand>
</feature>
<feature type="transmembrane region" description="Helical" evidence="15">
    <location>
        <begin position="367"/>
        <end position="384"/>
    </location>
</feature>
<evidence type="ECO:0000256" key="3">
    <source>
        <dbReference type="ARBA" id="ARBA00022448"/>
    </source>
</evidence>
<feature type="binding site" evidence="13">
    <location>
        <position position="196"/>
    </location>
    <ligand>
        <name>ATP</name>
        <dbReference type="ChEBI" id="CHEBI:30616"/>
    </ligand>
</feature>
<dbReference type="SUPFAM" id="SSF81665">
    <property type="entry name" value="Calcium ATPase, transmembrane domain M"/>
    <property type="match status" value="1"/>
</dbReference>
<feature type="binding site" evidence="13">
    <location>
        <position position="166"/>
    </location>
    <ligand>
        <name>ATP</name>
        <dbReference type="ChEBI" id="CHEBI:30616"/>
    </ligand>
</feature>
<evidence type="ECO:0000256" key="9">
    <source>
        <dbReference type="ARBA" id="ARBA00022967"/>
    </source>
</evidence>
<feature type="binding site" evidence="13">
    <location>
        <position position="73"/>
    </location>
    <ligand>
        <name>ATP</name>
        <dbReference type="ChEBI" id="CHEBI:30616"/>
    </ligand>
</feature>
<comment type="subcellular location">
    <subcellularLocation>
        <location evidence="1">Endomembrane system</location>
        <topology evidence="1">Multi-pass membrane protein</topology>
    </subcellularLocation>
    <subcellularLocation>
        <location evidence="15">Membrane</location>
        <topology evidence="15">Multi-pass membrane protein</topology>
    </subcellularLocation>
</comment>
<accession>A0A397C9V0</accession>
<keyword evidence="9 15" id="KW-1278">Translocase</keyword>
<proteinExistence type="inferred from homology"/>
<dbReference type="GO" id="GO:0016887">
    <property type="term" value="F:ATP hydrolysis activity"/>
    <property type="evidence" value="ECO:0007669"/>
    <property type="project" value="InterPro"/>
</dbReference>
<keyword evidence="10 15" id="KW-1133">Transmembrane helix</keyword>
<dbReference type="SUPFAM" id="SSF56784">
    <property type="entry name" value="HAD-like"/>
    <property type="match status" value="1"/>
</dbReference>
<dbReference type="Proteomes" id="UP000265716">
    <property type="component" value="Unassembled WGS sequence"/>
</dbReference>
<feature type="domain" description="P-type ATPase C-terminal" evidence="17">
    <location>
        <begin position="219"/>
        <end position="386"/>
    </location>
</feature>
<dbReference type="InterPro" id="IPR006539">
    <property type="entry name" value="P-type_ATPase_IV"/>
</dbReference>
<evidence type="ECO:0000256" key="6">
    <source>
        <dbReference type="ARBA" id="ARBA00022741"/>
    </source>
</evidence>
<sequence length="499" mass="55306">HQWTKRYKAACASLDQIDKRKNGHPNDIDACMVEMEQDLVLLGATAIEDKLQDNVPRAIARLMEAGMKVWVLTGDKQETAINIAYACQLMDNDMMQYVFNLDEYPDLASLRASLALCVADLDQVEITRRSLVIDGDALEMVMADTDDACAMFLKVAMECASVVCCRVSPSQKAEVVGLVRANNVKARTLAIGDGANDVAMIQRAHVGVGICGMEGMQAVNSSDYAIGQFYFLEKLLLHHGRLNYVRMSKLVGYMFYKNIMMALAQYFYLYTTGSSGQKAYSEIAFQAYNLAFTSMPIVVLGVFDYDVPWAVGQRFPALYKPGITGELFNTMVFFKWIAASIFESAVIFIVTVYGYNQLEQGLGSGDLQQYGILLFALVVFVCNFKKYVLGQLESPPCRDVETGTRPVDDTFHEGAGGYLRHSHHSTSSSQSVSRRNSGFAFSSDPQSSMAEGIMITSTKDSRASAMKTAEGRIRVTRLEQRSSDYALTREAKQPSGYFI</sequence>
<feature type="binding site" evidence="13">
    <location>
        <position position="75"/>
    </location>
    <ligand>
        <name>ATP</name>
        <dbReference type="ChEBI" id="CHEBI:30616"/>
    </ligand>
</feature>
<dbReference type="NCBIfam" id="TIGR01652">
    <property type="entry name" value="ATPase-Plipid"/>
    <property type="match status" value="1"/>
</dbReference>
<evidence type="ECO:0000256" key="11">
    <source>
        <dbReference type="ARBA" id="ARBA00023136"/>
    </source>
</evidence>
<evidence type="ECO:0000256" key="4">
    <source>
        <dbReference type="ARBA" id="ARBA00022692"/>
    </source>
</evidence>
<comment type="similarity">
    <text evidence="2 15">Belongs to the cation transport ATPase (P-type) (TC 3.A.3) family. Type IV subfamily.</text>
</comment>
<dbReference type="GO" id="GO:0012505">
    <property type="term" value="C:endomembrane system"/>
    <property type="evidence" value="ECO:0007669"/>
    <property type="project" value="UniProtKB-SubCell"/>
</dbReference>
<feature type="compositionally biased region" description="Low complexity" evidence="16">
    <location>
        <begin position="425"/>
        <end position="437"/>
    </location>
</feature>
<feature type="binding site" evidence="13">
    <location>
        <position position="74"/>
    </location>
    <ligand>
        <name>ATP</name>
        <dbReference type="ChEBI" id="CHEBI:30616"/>
    </ligand>
</feature>
<keyword evidence="8 14" id="KW-0460">Magnesium</keyword>
<dbReference type="EMBL" id="QUTC01008959">
    <property type="protein sequence ID" value="RHY42310.1"/>
    <property type="molecule type" value="Genomic_DNA"/>
</dbReference>
<evidence type="ECO:0000313" key="19">
    <source>
        <dbReference type="Proteomes" id="UP000265716"/>
    </source>
</evidence>
<gene>
    <name evidence="18" type="ORF">DYB38_011050</name>
</gene>
<evidence type="ECO:0000256" key="5">
    <source>
        <dbReference type="ARBA" id="ARBA00022723"/>
    </source>
</evidence>
<organism evidence="18 19">
    <name type="scientific">Aphanomyces astaci</name>
    <name type="common">Crayfish plague agent</name>
    <dbReference type="NCBI Taxonomy" id="112090"/>
    <lineage>
        <taxon>Eukaryota</taxon>
        <taxon>Sar</taxon>
        <taxon>Stramenopiles</taxon>
        <taxon>Oomycota</taxon>
        <taxon>Saprolegniomycetes</taxon>
        <taxon>Saprolegniales</taxon>
        <taxon>Verrucalvaceae</taxon>
        <taxon>Aphanomyces</taxon>
    </lineage>
</organism>
<comment type="catalytic activity">
    <reaction evidence="12 15">
        <text>ATP + H2O + phospholipidSide 1 = ADP + phosphate + phospholipidSide 2.</text>
        <dbReference type="EC" id="7.6.2.1"/>
    </reaction>
</comment>
<dbReference type="GO" id="GO:0140326">
    <property type="term" value="F:ATPase-coupled intramembrane lipid transporter activity"/>
    <property type="evidence" value="ECO:0007669"/>
    <property type="project" value="UniProtKB-EC"/>
</dbReference>
<dbReference type="InterPro" id="IPR023298">
    <property type="entry name" value="ATPase_P-typ_TM_dom_sf"/>
</dbReference>
<dbReference type="EC" id="7.6.2.1" evidence="15"/>
<dbReference type="InterPro" id="IPR023214">
    <property type="entry name" value="HAD_sf"/>
</dbReference>
<protein>
    <recommendedName>
        <fullName evidence="15">Phospholipid-transporting ATPase</fullName>
        <ecNumber evidence="15">7.6.2.1</ecNumber>
    </recommendedName>
</protein>
<dbReference type="GO" id="GO:0000287">
    <property type="term" value="F:magnesium ion binding"/>
    <property type="evidence" value="ECO:0007669"/>
    <property type="project" value="UniProtKB-UniRule"/>
</dbReference>
<evidence type="ECO:0000256" key="8">
    <source>
        <dbReference type="ARBA" id="ARBA00022842"/>
    </source>
</evidence>
<feature type="transmembrane region" description="Helical" evidence="15">
    <location>
        <begin position="332"/>
        <end position="355"/>
    </location>
</feature>
<dbReference type="VEuPathDB" id="FungiDB:H257_16807"/>